<dbReference type="GO" id="GO:0004867">
    <property type="term" value="F:serine-type endopeptidase inhibitor activity"/>
    <property type="evidence" value="ECO:0007669"/>
    <property type="project" value="UniProtKB-KW"/>
</dbReference>
<accession>A0A9W7LIV4</accession>
<protein>
    <submittedName>
        <fullName evidence="5">Uncharacterized protein</fullName>
    </submittedName>
</protein>
<dbReference type="InterPro" id="IPR000864">
    <property type="entry name" value="Prot_inh_pot1"/>
</dbReference>
<comment type="caution">
    <text evidence="5">The sequence shown here is derived from an EMBL/GenBank/DDBJ whole genome shotgun (WGS) entry which is preliminary data.</text>
</comment>
<dbReference type="SUPFAM" id="SSF54654">
    <property type="entry name" value="CI-2 family of serine protease inhibitors"/>
    <property type="match status" value="1"/>
</dbReference>
<evidence type="ECO:0000256" key="3">
    <source>
        <dbReference type="ARBA" id="ARBA00022900"/>
    </source>
</evidence>
<dbReference type="PROSITE" id="PS00285">
    <property type="entry name" value="POTATO_INHIBITOR"/>
    <property type="match status" value="1"/>
</dbReference>
<dbReference type="PANTHER" id="PTHR33091:SF29">
    <property type="entry name" value="SUBTILISIN INHIBITOR 1"/>
    <property type="match status" value="1"/>
</dbReference>
<dbReference type="Proteomes" id="UP001165190">
    <property type="component" value="Unassembled WGS sequence"/>
</dbReference>
<dbReference type="EMBL" id="BSYR01000004">
    <property type="protein sequence ID" value="GMI66468.1"/>
    <property type="molecule type" value="Genomic_DNA"/>
</dbReference>
<feature type="region of interest" description="Disordered" evidence="4">
    <location>
        <begin position="1"/>
        <end position="26"/>
    </location>
</feature>
<evidence type="ECO:0000256" key="4">
    <source>
        <dbReference type="SAM" id="MobiDB-lite"/>
    </source>
</evidence>
<evidence type="ECO:0000256" key="1">
    <source>
        <dbReference type="ARBA" id="ARBA00008210"/>
    </source>
</evidence>
<name>A0A9W7LIV4_HIBTR</name>
<dbReference type="OrthoDB" id="10013825at2759"/>
<evidence type="ECO:0000256" key="2">
    <source>
        <dbReference type="ARBA" id="ARBA00022690"/>
    </source>
</evidence>
<gene>
    <name evidence="5" type="ORF">HRI_000316100</name>
</gene>
<evidence type="ECO:0000313" key="6">
    <source>
        <dbReference type="Proteomes" id="UP001165190"/>
    </source>
</evidence>
<dbReference type="AlphaFoldDB" id="A0A9W7LIV4"/>
<sequence>MSETPAKKSWPELVGTKGESAKETIEKENSDLNVVVLQDGSATTKDLRPDRVRVFVDENGLVVRAPIIG</sequence>
<reference evidence="5" key="1">
    <citation type="submission" date="2023-05" db="EMBL/GenBank/DDBJ databases">
        <title>Genome and transcriptome analyses reveal genes involved in the formation of fine ridges on petal epidermal cells in Hibiscus trionum.</title>
        <authorList>
            <person name="Koshimizu S."/>
            <person name="Masuda S."/>
            <person name="Ishii T."/>
            <person name="Shirasu K."/>
            <person name="Hoshino A."/>
            <person name="Arita M."/>
        </authorList>
    </citation>
    <scope>NUCLEOTIDE SEQUENCE</scope>
    <source>
        <strain evidence="5">Hamamatsu line</strain>
    </source>
</reference>
<dbReference type="Pfam" id="PF00280">
    <property type="entry name" value="potato_inhibit"/>
    <property type="match status" value="1"/>
</dbReference>
<feature type="compositionally biased region" description="Basic and acidic residues" evidence="4">
    <location>
        <begin position="1"/>
        <end position="10"/>
    </location>
</feature>
<dbReference type="InterPro" id="IPR036354">
    <property type="entry name" value="Prot_inh_pot1_sf"/>
</dbReference>
<evidence type="ECO:0000313" key="5">
    <source>
        <dbReference type="EMBL" id="GMI66468.1"/>
    </source>
</evidence>
<dbReference type="Gene3D" id="3.30.10.10">
    <property type="entry name" value="Trypsin Inhibitor V, subunit A"/>
    <property type="match status" value="1"/>
</dbReference>
<dbReference type="PRINTS" id="PR00292">
    <property type="entry name" value="POTATOINHBTR"/>
</dbReference>
<keyword evidence="2" id="KW-0646">Protease inhibitor</keyword>
<dbReference type="GO" id="GO:0009611">
    <property type="term" value="P:response to wounding"/>
    <property type="evidence" value="ECO:0007669"/>
    <property type="project" value="InterPro"/>
</dbReference>
<proteinExistence type="inferred from homology"/>
<keyword evidence="6" id="KW-1185">Reference proteome</keyword>
<dbReference type="PANTHER" id="PTHR33091">
    <property type="entry name" value="PROTEIN, PUTATIVE, EXPRESSED-RELATED"/>
    <property type="match status" value="1"/>
</dbReference>
<comment type="similarity">
    <text evidence="1">Belongs to the protease inhibitor I13 (potato type I serine protease inhibitor) family.</text>
</comment>
<organism evidence="5 6">
    <name type="scientific">Hibiscus trionum</name>
    <name type="common">Flower of an hour</name>
    <dbReference type="NCBI Taxonomy" id="183268"/>
    <lineage>
        <taxon>Eukaryota</taxon>
        <taxon>Viridiplantae</taxon>
        <taxon>Streptophyta</taxon>
        <taxon>Embryophyta</taxon>
        <taxon>Tracheophyta</taxon>
        <taxon>Spermatophyta</taxon>
        <taxon>Magnoliopsida</taxon>
        <taxon>eudicotyledons</taxon>
        <taxon>Gunneridae</taxon>
        <taxon>Pentapetalae</taxon>
        <taxon>rosids</taxon>
        <taxon>malvids</taxon>
        <taxon>Malvales</taxon>
        <taxon>Malvaceae</taxon>
        <taxon>Malvoideae</taxon>
        <taxon>Hibiscus</taxon>
    </lineage>
</organism>
<keyword evidence="3" id="KW-0722">Serine protease inhibitor</keyword>